<dbReference type="AlphaFoldDB" id="X1K4P2"/>
<protein>
    <submittedName>
        <fullName evidence="1">Uncharacterized protein</fullName>
    </submittedName>
</protein>
<gene>
    <name evidence="1" type="ORF">S03H2_63977</name>
</gene>
<proteinExistence type="predicted"/>
<evidence type="ECO:0000313" key="1">
    <source>
        <dbReference type="EMBL" id="GAH88610.1"/>
    </source>
</evidence>
<accession>X1K4P2</accession>
<feature type="non-terminal residue" evidence="1">
    <location>
        <position position="1"/>
    </location>
</feature>
<reference evidence="1" key="1">
    <citation type="journal article" date="2014" name="Front. Microbiol.">
        <title>High frequency of phylogenetically diverse reductive dehalogenase-homologous genes in deep subseafloor sedimentary metagenomes.</title>
        <authorList>
            <person name="Kawai M."/>
            <person name="Futagami T."/>
            <person name="Toyoda A."/>
            <person name="Takaki Y."/>
            <person name="Nishi S."/>
            <person name="Hori S."/>
            <person name="Arai W."/>
            <person name="Tsubouchi T."/>
            <person name="Morono Y."/>
            <person name="Uchiyama I."/>
            <person name="Ito T."/>
            <person name="Fujiyama A."/>
            <person name="Inagaki F."/>
            <person name="Takami H."/>
        </authorList>
    </citation>
    <scope>NUCLEOTIDE SEQUENCE</scope>
    <source>
        <strain evidence="1">Expedition CK06-06</strain>
    </source>
</reference>
<sequence length="29" mass="3298">GIKKVDPTTSYPVSILFSKFLLALKRVLY</sequence>
<comment type="caution">
    <text evidence="1">The sequence shown here is derived from an EMBL/GenBank/DDBJ whole genome shotgun (WGS) entry which is preliminary data.</text>
</comment>
<organism evidence="1">
    <name type="scientific">marine sediment metagenome</name>
    <dbReference type="NCBI Taxonomy" id="412755"/>
    <lineage>
        <taxon>unclassified sequences</taxon>
        <taxon>metagenomes</taxon>
        <taxon>ecological metagenomes</taxon>
    </lineage>
</organism>
<dbReference type="EMBL" id="BARU01041504">
    <property type="protein sequence ID" value="GAH88610.1"/>
    <property type="molecule type" value="Genomic_DNA"/>
</dbReference>
<name>X1K4P2_9ZZZZ</name>